<evidence type="ECO:0000256" key="4">
    <source>
        <dbReference type="ARBA" id="ARBA00022737"/>
    </source>
</evidence>
<evidence type="ECO:0000313" key="8">
    <source>
        <dbReference type="EMBL" id="JAV35298.1"/>
    </source>
</evidence>
<keyword evidence="7" id="KW-0813">Transport</keyword>
<dbReference type="Gene3D" id="1.50.40.10">
    <property type="entry name" value="Mitochondrial carrier domain"/>
    <property type="match status" value="1"/>
</dbReference>
<keyword evidence="4" id="KW-0677">Repeat</keyword>
<dbReference type="AlphaFoldDB" id="A0A250XVA9"/>
<reference evidence="9" key="2">
    <citation type="submission" date="2025-04" db="UniProtKB">
        <authorList>
            <consortium name="RefSeq"/>
        </authorList>
    </citation>
    <scope>IDENTIFICATION</scope>
</reference>
<reference evidence="8" key="1">
    <citation type="journal article" date="2017" name="G3 (Bethesda)">
        <title>De Novo Genome and Transcriptome Assembly of the Canadian Beaver (Castor canadensis).</title>
        <authorList>
            <person name="Lok S."/>
            <person name="Paton T.A."/>
            <person name="Wang Z."/>
            <person name="Kaur G."/>
            <person name="Walker S."/>
            <person name="Yuen R.K."/>
            <person name="Sung W.W."/>
            <person name="Whitney J."/>
            <person name="Buchanan J.A."/>
            <person name="Trost B."/>
            <person name="Singh N."/>
            <person name="Apresto B."/>
            <person name="Chen N."/>
            <person name="Coole M."/>
            <person name="Dawson T.J."/>
            <person name="Ho K.Y."/>
            <person name="Hu Z."/>
            <person name="Pullenayegum S."/>
            <person name="Samler K."/>
            <person name="Shipstone A."/>
            <person name="Tsoi F."/>
            <person name="Wang T."/>
            <person name="Pereira S.L."/>
            <person name="Rostami P."/>
            <person name="Ryan C.A."/>
            <person name="Tong A.H."/>
            <person name="Ng K."/>
            <person name="Sundaravadanam Y."/>
            <person name="Simpson J.T."/>
            <person name="Lim B.K."/>
            <person name="Engstrom M.D."/>
            <person name="Dutton C.J."/>
            <person name="Kerr K.C."/>
            <person name="Franke M."/>
            <person name="Rapley W."/>
            <person name="Wintle R.F."/>
            <person name="Scherer S.W."/>
        </authorList>
    </citation>
    <scope>NUCLEOTIDE SEQUENCE</scope>
    <source>
        <strain evidence="8">ROM106880</strain>
        <tissue evidence="8">Muscle</tissue>
    </source>
</reference>
<dbReference type="SUPFAM" id="SSF103506">
    <property type="entry name" value="Mitochondrial carrier"/>
    <property type="match status" value="1"/>
</dbReference>
<feature type="repeat" description="Solcar" evidence="6">
    <location>
        <begin position="1"/>
        <end position="38"/>
    </location>
</feature>
<evidence type="ECO:0000256" key="2">
    <source>
        <dbReference type="ARBA" id="ARBA00006375"/>
    </source>
</evidence>
<comment type="subcellular location">
    <subcellularLocation>
        <location evidence="1">Membrane</location>
        <topology evidence="1">Multi-pass membrane protein</topology>
    </subcellularLocation>
</comment>
<evidence type="ECO:0000256" key="7">
    <source>
        <dbReference type="RuleBase" id="RU000488"/>
    </source>
</evidence>
<organism evidence="8">
    <name type="scientific">Castor canadensis</name>
    <name type="common">American beaver</name>
    <dbReference type="NCBI Taxonomy" id="51338"/>
    <lineage>
        <taxon>Eukaryota</taxon>
        <taxon>Metazoa</taxon>
        <taxon>Chordata</taxon>
        <taxon>Craniata</taxon>
        <taxon>Vertebrata</taxon>
        <taxon>Euteleostomi</taxon>
        <taxon>Mammalia</taxon>
        <taxon>Eutheria</taxon>
        <taxon>Euarchontoglires</taxon>
        <taxon>Glires</taxon>
        <taxon>Rodentia</taxon>
        <taxon>Castorimorpha</taxon>
        <taxon>Castoridae</taxon>
        <taxon>Castor</taxon>
    </lineage>
</organism>
<dbReference type="GO" id="GO:0016020">
    <property type="term" value="C:membrane"/>
    <property type="evidence" value="ECO:0007669"/>
    <property type="project" value="UniProtKB-SubCell"/>
</dbReference>
<accession>A0A250XVA9</accession>
<proteinExistence type="inferred from homology"/>
<dbReference type="EMBL" id="GFFV01004647">
    <property type="protein sequence ID" value="JAV35298.1"/>
    <property type="molecule type" value="Transcribed_RNA"/>
</dbReference>
<dbReference type="RefSeq" id="XP_073901269.1">
    <property type="nucleotide sequence ID" value="XM_074045168.1"/>
</dbReference>
<feature type="repeat" description="Solcar" evidence="6">
    <location>
        <begin position="50"/>
        <end position="145"/>
    </location>
</feature>
<comment type="similarity">
    <text evidence="2 7">Belongs to the mitochondrial carrier (TC 2.A.29) family.</text>
</comment>
<evidence type="ECO:0000256" key="5">
    <source>
        <dbReference type="ARBA" id="ARBA00023136"/>
    </source>
</evidence>
<dbReference type="KEGG" id="ccan:109687590"/>
<evidence type="ECO:0000256" key="6">
    <source>
        <dbReference type="PROSITE-ProRule" id="PRU00282"/>
    </source>
</evidence>
<dbReference type="Pfam" id="PF00153">
    <property type="entry name" value="Mito_carr"/>
    <property type="match status" value="2"/>
</dbReference>
<name>A0A250XVA9_CASCN</name>
<dbReference type="PANTHER" id="PTHR24089">
    <property type="entry name" value="SOLUTE CARRIER FAMILY 25"/>
    <property type="match status" value="1"/>
</dbReference>
<dbReference type="OrthoDB" id="18574at2759"/>
<evidence type="ECO:0000256" key="3">
    <source>
        <dbReference type="ARBA" id="ARBA00022692"/>
    </source>
</evidence>
<dbReference type="GeneID" id="109687596"/>
<dbReference type="RefSeq" id="XP_020021118.1">
    <property type="nucleotide sequence ID" value="XM_020165529.1"/>
</dbReference>
<protein>
    <submittedName>
        <fullName evidence="8 9">Mitochondrial thiamine pyrophosphate carrier</fullName>
    </submittedName>
</protein>
<sequence>MYKTEGPLVFYKGLTPTLIAIFPYAGLQFSCYRSLKQAYEWVMPANRKQTGNLKSLLCGCGAGVISKTVTYPLDLFKKRLQVGGFEKARATFGQVRRYNGLLDCTKQVLQEEGTQGFFKGLSPSLLKAALSTGFMFFWYEFFCNLFHCIRREDS</sequence>
<evidence type="ECO:0000256" key="1">
    <source>
        <dbReference type="ARBA" id="ARBA00004141"/>
    </source>
</evidence>
<evidence type="ECO:0000313" key="9">
    <source>
        <dbReference type="RefSeq" id="XP_020021118.1"/>
    </source>
</evidence>
<keyword evidence="3 6" id="KW-0812">Transmembrane</keyword>
<dbReference type="InterPro" id="IPR018108">
    <property type="entry name" value="MCP_transmembrane"/>
</dbReference>
<dbReference type="PROSITE" id="PS50920">
    <property type="entry name" value="SOLCAR"/>
    <property type="match status" value="2"/>
</dbReference>
<dbReference type="InterPro" id="IPR023395">
    <property type="entry name" value="MCP_dom_sf"/>
</dbReference>
<keyword evidence="5 6" id="KW-0472">Membrane</keyword>
<gene>
    <name evidence="8" type="primary">SLC25A19</name>
    <name evidence="9" type="synonym">LOC109687590</name>
</gene>